<dbReference type="Gene3D" id="3.10.620.30">
    <property type="match status" value="1"/>
</dbReference>
<feature type="domain" description="Transglutaminase-like" evidence="1">
    <location>
        <begin position="58"/>
        <end position="167"/>
    </location>
</feature>
<reference evidence="3" key="1">
    <citation type="journal article" date="2019" name="Int. J. Syst. Evol. Microbiol.">
        <title>The Global Catalogue of Microorganisms (GCM) 10K type strain sequencing project: providing services to taxonomists for standard genome sequencing and annotation.</title>
        <authorList>
            <consortium name="The Broad Institute Genomics Platform"/>
            <consortium name="The Broad Institute Genome Sequencing Center for Infectious Disease"/>
            <person name="Wu L."/>
            <person name="Ma J."/>
        </authorList>
    </citation>
    <scope>NUCLEOTIDE SEQUENCE [LARGE SCALE GENOMIC DNA]</scope>
    <source>
        <strain evidence="3">JCM 32105</strain>
    </source>
</reference>
<evidence type="ECO:0000259" key="1">
    <source>
        <dbReference type="Pfam" id="PF01841"/>
    </source>
</evidence>
<dbReference type="RefSeq" id="WP_345077990.1">
    <property type="nucleotide sequence ID" value="NZ_BAABFA010000005.1"/>
</dbReference>
<comment type="caution">
    <text evidence="2">The sequence shown here is derived from an EMBL/GenBank/DDBJ whole genome shotgun (WGS) entry which is preliminary data.</text>
</comment>
<dbReference type="PANTHER" id="PTHR46333:SF2">
    <property type="entry name" value="CYTOKINESIS PROTEIN 3"/>
    <property type="match status" value="1"/>
</dbReference>
<dbReference type="EMBL" id="BAABFA010000005">
    <property type="protein sequence ID" value="GAA4460992.1"/>
    <property type="molecule type" value="Genomic_DNA"/>
</dbReference>
<dbReference type="Proteomes" id="UP001500067">
    <property type="component" value="Unassembled WGS sequence"/>
</dbReference>
<evidence type="ECO:0000313" key="2">
    <source>
        <dbReference type="EMBL" id="GAA4460992.1"/>
    </source>
</evidence>
<accession>A0ABP8N443</accession>
<organism evidence="2 3">
    <name type="scientific">Nemorincola caseinilytica</name>
    <dbReference type="NCBI Taxonomy" id="2054315"/>
    <lineage>
        <taxon>Bacteria</taxon>
        <taxon>Pseudomonadati</taxon>
        <taxon>Bacteroidota</taxon>
        <taxon>Chitinophagia</taxon>
        <taxon>Chitinophagales</taxon>
        <taxon>Chitinophagaceae</taxon>
        <taxon>Nemorincola</taxon>
    </lineage>
</organism>
<evidence type="ECO:0000313" key="3">
    <source>
        <dbReference type="Proteomes" id="UP001500067"/>
    </source>
</evidence>
<name>A0ABP8N443_9BACT</name>
<gene>
    <name evidence="2" type="ORF">GCM10023093_04820</name>
</gene>
<dbReference type="Pfam" id="PF01841">
    <property type="entry name" value="Transglut_core"/>
    <property type="match status" value="1"/>
</dbReference>
<dbReference type="SUPFAM" id="SSF54001">
    <property type="entry name" value="Cysteine proteinases"/>
    <property type="match status" value="1"/>
</dbReference>
<sequence>MRTTINLLLLLVLAYTGNGQTRTSPPKPSATPAASEYATIDKKALEIPAGEATTTQGVARYINSGFGTQKEKIRAIFIWTASSFEYDVDNMYALNFHEKEQDKIDKIMRLRKGICENYAAVFHDLCQKCGLTSWLIGGYTRHNGQTSDLPHQWCAAQVDGQYYIFDPTWGSGYISNNKFTRRIDNTYFMSLPADIIRTHMPFDPMWQFLNYPVTTQEFAEGRTEVNRSKPFFSYPDSIAAHEKLPRLQQYEAEARRMEQNGIKTPMAFNYFSNLKHNIDVERQNRLVNVYNAAVTDLNSGVRDLNNFINYRNRQFTPARTDAEIQGMLDTVDRKMLRVQVKLNSIRGQDVKIDELAGPLEKNMDEVNRTLIEQKDFLQKYLSKGKTGRKSMFYKYTWMGIPLN</sequence>
<proteinExistence type="predicted"/>
<dbReference type="InterPro" id="IPR052557">
    <property type="entry name" value="CAP/Cytokinesis_protein"/>
</dbReference>
<keyword evidence="3" id="KW-1185">Reference proteome</keyword>
<dbReference type="InterPro" id="IPR038765">
    <property type="entry name" value="Papain-like_cys_pep_sf"/>
</dbReference>
<dbReference type="InterPro" id="IPR002931">
    <property type="entry name" value="Transglutaminase-like"/>
</dbReference>
<protein>
    <recommendedName>
        <fullName evidence="1">Transglutaminase-like domain-containing protein</fullName>
    </recommendedName>
</protein>
<dbReference type="PANTHER" id="PTHR46333">
    <property type="entry name" value="CYTOKINESIS PROTEIN 3"/>
    <property type="match status" value="1"/>
</dbReference>